<evidence type="ECO:0000313" key="19">
    <source>
        <dbReference type="Proteomes" id="UP001347796"/>
    </source>
</evidence>
<comment type="caution">
    <text evidence="18">The sequence shown here is derived from an EMBL/GenBank/DDBJ whole genome shotgun (WGS) entry which is preliminary data.</text>
</comment>
<dbReference type="PANTHER" id="PTHR10909">
    <property type="entry name" value="ELECTRON TRANSPORT OXIDOREDUCTASE"/>
    <property type="match status" value="1"/>
</dbReference>
<comment type="catalytic activity">
    <reaction evidence="1">
        <text>a 2,3-saturated acyl-CoA + O2 = a (2E)-enoyl-CoA + H2O2</text>
        <dbReference type="Rhea" id="RHEA:38959"/>
        <dbReference type="ChEBI" id="CHEBI:15379"/>
        <dbReference type="ChEBI" id="CHEBI:16240"/>
        <dbReference type="ChEBI" id="CHEBI:58856"/>
        <dbReference type="ChEBI" id="CHEBI:65111"/>
        <dbReference type="EC" id="1.3.3.6"/>
    </reaction>
</comment>
<evidence type="ECO:0000256" key="2">
    <source>
        <dbReference type="ARBA" id="ARBA00001974"/>
    </source>
</evidence>
<feature type="binding site" evidence="14">
    <location>
        <position position="149"/>
    </location>
    <ligand>
        <name>FAD</name>
        <dbReference type="ChEBI" id="CHEBI:57692"/>
    </ligand>
</feature>
<dbReference type="EMBL" id="JAZGQO010000010">
    <property type="protein sequence ID" value="KAK6176957.1"/>
    <property type="molecule type" value="Genomic_DNA"/>
</dbReference>
<dbReference type="FunFam" id="1.20.140.10:FF:000013">
    <property type="entry name" value="Acyl-coenzyme A oxidase"/>
    <property type="match status" value="1"/>
</dbReference>
<evidence type="ECO:0000256" key="5">
    <source>
        <dbReference type="ARBA" id="ARBA00006288"/>
    </source>
</evidence>
<dbReference type="GO" id="GO:0005504">
    <property type="term" value="F:fatty acid binding"/>
    <property type="evidence" value="ECO:0007669"/>
    <property type="project" value="TreeGrafter"/>
</dbReference>
<evidence type="ECO:0000259" key="17">
    <source>
        <dbReference type="Pfam" id="PF22924"/>
    </source>
</evidence>
<dbReference type="Gene3D" id="2.40.110.10">
    <property type="entry name" value="Butyryl-CoA Dehydrogenase, subunit A, domain 2"/>
    <property type="match status" value="1"/>
</dbReference>
<dbReference type="SUPFAM" id="SSF47203">
    <property type="entry name" value="Acyl-CoA dehydrogenase C-terminal domain-like"/>
    <property type="match status" value="2"/>
</dbReference>
<name>A0AAN8JGG9_PATCE</name>
<dbReference type="EMBL" id="JAZGQO010000010">
    <property type="protein sequence ID" value="KAK6176958.1"/>
    <property type="molecule type" value="Genomic_DNA"/>
</dbReference>
<dbReference type="FunFam" id="1.10.540.10:FF:000006">
    <property type="entry name" value="Acyl-coenzyme A oxidase"/>
    <property type="match status" value="1"/>
</dbReference>
<evidence type="ECO:0000259" key="15">
    <source>
        <dbReference type="Pfam" id="PF01756"/>
    </source>
</evidence>
<evidence type="ECO:0000259" key="16">
    <source>
        <dbReference type="Pfam" id="PF14749"/>
    </source>
</evidence>
<accession>A0AAN8JGG9</accession>
<dbReference type="AlphaFoldDB" id="A0AAN8JGG9"/>
<evidence type="ECO:0000256" key="3">
    <source>
        <dbReference type="ARBA" id="ARBA00004275"/>
    </source>
</evidence>
<feature type="binding site" evidence="14">
    <location>
        <position position="188"/>
    </location>
    <ligand>
        <name>FAD</name>
        <dbReference type="ChEBI" id="CHEBI:57692"/>
    </ligand>
</feature>
<evidence type="ECO:0000256" key="10">
    <source>
        <dbReference type="ARBA" id="ARBA00023098"/>
    </source>
</evidence>
<evidence type="ECO:0000256" key="4">
    <source>
        <dbReference type="ARBA" id="ARBA00004846"/>
    </source>
</evidence>
<evidence type="ECO:0000256" key="13">
    <source>
        <dbReference type="PIRSR" id="PIRSR000168-1"/>
    </source>
</evidence>
<dbReference type="GO" id="GO:0003997">
    <property type="term" value="F:acyl-CoA oxidase activity"/>
    <property type="evidence" value="ECO:0007669"/>
    <property type="project" value="UniProtKB-EC"/>
</dbReference>
<dbReference type="FunFam" id="2.40.110.10:FF:000003">
    <property type="entry name" value="Acyl-coenzyme A oxidase"/>
    <property type="match status" value="1"/>
</dbReference>
<dbReference type="InterPro" id="IPR036250">
    <property type="entry name" value="AcylCo_DH-like_C"/>
</dbReference>
<evidence type="ECO:0000256" key="9">
    <source>
        <dbReference type="ARBA" id="ARBA00023002"/>
    </source>
</evidence>
<dbReference type="PIRSF" id="PIRSF000168">
    <property type="entry name" value="Acyl-CoA_oxidase"/>
    <property type="match status" value="1"/>
</dbReference>
<evidence type="ECO:0000256" key="12">
    <source>
        <dbReference type="PIRNR" id="PIRNR000168"/>
    </source>
</evidence>
<comment type="cofactor">
    <cofactor evidence="2">
        <name>FAD</name>
        <dbReference type="ChEBI" id="CHEBI:57692"/>
    </cofactor>
</comment>
<comment type="similarity">
    <text evidence="5 12">Belongs to the acyl-CoA oxidase family.</text>
</comment>
<dbReference type="InterPro" id="IPR029320">
    <property type="entry name" value="Acyl-CoA_ox_N"/>
</dbReference>
<dbReference type="Proteomes" id="UP001347796">
    <property type="component" value="Unassembled WGS sequence"/>
</dbReference>
<dbReference type="Pfam" id="PF14749">
    <property type="entry name" value="Acyl-CoA_ox_N"/>
    <property type="match status" value="1"/>
</dbReference>
<dbReference type="InterPro" id="IPR037069">
    <property type="entry name" value="AcylCoA_DH/ox_N_sf"/>
</dbReference>
<dbReference type="InterPro" id="IPR002655">
    <property type="entry name" value="Acyl-CoA_oxidase_C"/>
</dbReference>
<dbReference type="GO" id="GO:0033540">
    <property type="term" value="P:fatty acid beta-oxidation using acyl-CoA oxidase"/>
    <property type="evidence" value="ECO:0007669"/>
    <property type="project" value="TreeGrafter"/>
</dbReference>
<feature type="domain" description="Acyl-CoA oxidase C-terminal" evidence="15">
    <location>
        <begin position="484"/>
        <end position="663"/>
    </location>
</feature>
<evidence type="ECO:0000256" key="6">
    <source>
        <dbReference type="ARBA" id="ARBA00022630"/>
    </source>
</evidence>
<proteinExistence type="inferred from homology"/>
<evidence type="ECO:0000256" key="11">
    <source>
        <dbReference type="ARBA" id="ARBA00023140"/>
    </source>
</evidence>
<dbReference type="GO" id="GO:0055088">
    <property type="term" value="P:lipid homeostasis"/>
    <property type="evidence" value="ECO:0007669"/>
    <property type="project" value="TreeGrafter"/>
</dbReference>
<keyword evidence="6 12" id="KW-0285">Flavoprotein</keyword>
<keyword evidence="10" id="KW-0443">Lipid metabolism</keyword>
<comment type="pathway">
    <text evidence="4">Lipid metabolism; peroxisomal fatty acid beta-oxidation.</text>
</comment>
<evidence type="ECO:0000256" key="7">
    <source>
        <dbReference type="ARBA" id="ARBA00022827"/>
    </source>
</evidence>
<evidence type="ECO:0000313" key="18">
    <source>
        <dbReference type="EMBL" id="KAK6176957.1"/>
    </source>
</evidence>
<sequence>MAKPVLINNNGLRVNPDLQKERDTGTFNIIELTNIIDGGPERTKRRHELEQLLFSDPVFTNPNRAFLSKSQLYDYGVQKSVKLFHLKRKYQWNEEDYFMAESLLRKEISLSLHHTMFIPAIERLATDEQKAKWLPLAQSFKILGTYAQTELGHGTNLLGLETTATFDQSTDEFVLRTPKITSMKWWPGGLGKSSTHAIVLAQLIIDNKSHGMHPFMVQLRSLDDHTPLPGIKVGDIGPKIAINTVDNGFLILNQVRIPRDQMLMKNAKVSRSGKFTSVGNSKANYATMMLVRVNMTNWAANILCGSVTAAMRYSCVRRQSALKPGGEEEQVINYQSQQYKLFPAVATAYALMFASQQLHDYYNQIYPQLARGSYTNLAELHSQSSALKAITGDVSVHHSEICRRACGGHGYLWYAGIGEAVSSGASIITAEGENTVLYQQTARYLMKQVALNVSGQTLDGFTSYLNNDDNYVNPIQSSEHCHDLQILNDIYQNMANRIIKKTAHRLHADMSSGLEQHIAWNKNMIQLVRSAQVHSHMSIVKAFITSVQSLVLSPVLKQVLHRLCVFYCLYGIINNSGDFIETSSINLNQLELMREEEIKLLSQIRPDAVSLVDAFDIHDETLCSVLGVYDGNVYEKLYESTQREPMNKTDVHPSYYKYIRGLLHSTPQSKL</sequence>
<keyword evidence="8" id="KW-0276">Fatty acid metabolism</keyword>
<organism evidence="18 19">
    <name type="scientific">Patella caerulea</name>
    <name type="common">Rayed Mediterranean limpet</name>
    <dbReference type="NCBI Taxonomy" id="87958"/>
    <lineage>
        <taxon>Eukaryota</taxon>
        <taxon>Metazoa</taxon>
        <taxon>Spiralia</taxon>
        <taxon>Lophotrochozoa</taxon>
        <taxon>Mollusca</taxon>
        <taxon>Gastropoda</taxon>
        <taxon>Patellogastropoda</taxon>
        <taxon>Patelloidea</taxon>
        <taxon>Patellidae</taxon>
        <taxon>Patella</taxon>
    </lineage>
</organism>
<dbReference type="PANTHER" id="PTHR10909:SF250">
    <property type="entry name" value="PEROXISOMAL ACYL-COENZYME A OXIDASE 1"/>
    <property type="match status" value="1"/>
</dbReference>
<feature type="active site" description="Proton acceptor" evidence="13">
    <location>
        <position position="431"/>
    </location>
</feature>
<feature type="domain" description="Acyl-CoA oxidase C-alpha1" evidence="17">
    <location>
        <begin position="285"/>
        <end position="446"/>
    </location>
</feature>
<dbReference type="Gene3D" id="1.10.540.10">
    <property type="entry name" value="Acyl-CoA dehydrogenase/oxidase, N-terminal domain"/>
    <property type="match status" value="1"/>
</dbReference>
<reference evidence="18 19" key="1">
    <citation type="submission" date="2024-01" db="EMBL/GenBank/DDBJ databases">
        <title>The genome of the rayed Mediterranean limpet Patella caerulea (Linnaeus, 1758).</title>
        <authorList>
            <person name="Anh-Thu Weber A."/>
            <person name="Halstead-Nussloch G."/>
        </authorList>
    </citation>
    <scope>NUCLEOTIDE SEQUENCE [LARGE SCALE GENOMIC DNA]</scope>
    <source>
        <strain evidence="18">AATW-2023a</strain>
        <tissue evidence="18">Whole specimen</tissue>
    </source>
</reference>
<feature type="domain" description="Acyl-coenzyme A oxidase N-terminal" evidence="16">
    <location>
        <begin position="30"/>
        <end position="143"/>
    </location>
</feature>
<dbReference type="SUPFAM" id="SSF56645">
    <property type="entry name" value="Acyl-CoA dehydrogenase NM domain-like"/>
    <property type="match status" value="1"/>
</dbReference>
<dbReference type="Pfam" id="PF22924">
    <property type="entry name" value="ACOX_C_alpha1"/>
    <property type="match status" value="1"/>
</dbReference>
<dbReference type="InterPro" id="IPR055060">
    <property type="entry name" value="ACOX_C_alpha1"/>
</dbReference>
<dbReference type="InterPro" id="IPR046373">
    <property type="entry name" value="Acyl-CoA_Oxase/DH_mid-dom_sf"/>
</dbReference>
<comment type="subcellular location">
    <subcellularLocation>
        <location evidence="3">Peroxisome</location>
    </subcellularLocation>
</comment>
<dbReference type="Gene3D" id="1.20.140.10">
    <property type="entry name" value="Butyryl-CoA Dehydrogenase, subunit A, domain 3"/>
    <property type="match status" value="2"/>
</dbReference>
<evidence type="ECO:0000256" key="14">
    <source>
        <dbReference type="PIRSR" id="PIRSR000168-2"/>
    </source>
</evidence>
<keyword evidence="7 12" id="KW-0274">FAD</keyword>
<dbReference type="GO" id="GO:0071949">
    <property type="term" value="F:FAD binding"/>
    <property type="evidence" value="ECO:0007669"/>
    <property type="project" value="InterPro"/>
</dbReference>
<dbReference type="FunFam" id="1.20.140.10:FF:000015">
    <property type="entry name" value="Acyl-coenzyme A oxidase"/>
    <property type="match status" value="1"/>
</dbReference>
<dbReference type="InterPro" id="IPR009100">
    <property type="entry name" value="AcylCoA_DH/oxidase_NM_dom_sf"/>
</dbReference>
<dbReference type="GO" id="GO:0005777">
    <property type="term" value="C:peroxisome"/>
    <property type="evidence" value="ECO:0007669"/>
    <property type="project" value="UniProtKB-SubCell"/>
</dbReference>
<protein>
    <recommendedName>
        <fullName evidence="12">Acyl-coenzyme A oxidase</fullName>
    </recommendedName>
</protein>
<dbReference type="InterPro" id="IPR012258">
    <property type="entry name" value="Acyl-CoA_oxidase"/>
</dbReference>
<evidence type="ECO:0000256" key="8">
    <source>
        <dbReference type="ARBA" id="ARBA00022832"/>
    </source>
</evidence>
<dbReference type="Pfam" id="PF01756">
    <property type="entry name" value="ACOX"/>
    <property type="match status" value="1"/>
</dbReference>
<keyword evidence="11" id="KW-0576">Peroxisome</keyword>
<gene>
    <name evidence="18" type="ORF">SNE40_015158</name>
</gene>
<evidence type="ECO:0000256" key="1">
    <source>
        <dbReference type="ARBA" id="ARBA00001201"/>
    </source>
</evidence>
<keyword evidence="9" id="KW-0560">Oxidoreductase</keyword>
<keyword evidence="19" id="KW-1185">Reference proteome</keyword>